<dbReference type="GO" id="GO:0005737">
    <property type="term" value="C:cytoplasm"/>
    <property type="evidence" value="ECO:0007669"/>
    <property type="project" value="TreeGrafter"/>
</dbReference>
<evidence type="ECO:0000256" key="3">
    <source>
        <dbReference type="ARBA" id="ARBA00012000"/>
    </source>
</evidence>
<dbReference type="GO" id="GO:0032993">
    <property type="term" value="C:protein-DNA complex"/>
    <property type="evidence" value="ECO:0007669"/>
    <property type="project" value="TreeGrafter"/>
</dbReference>
<dbReference type="Gene3D" id="1.10.1670.40">
    <property type="match status" value="1"/>
</dbReference>
<dbReference type="GO" id="GO:0006285">
    <property type="term" value="P:base-excision repair, AP site formation"/>
    <property type="evidence" value="ECO:0007669"/>
    <property type="project" value="TreeGrafter"/>
</dbReference>
<protein>
    <recommendedName>
        <fullName evidence="3">DNA-3-methyladenine glycosylase II</fullName>
        <ecNumber evidence="3">3.2.2.21</ecNumber>
    </recommendedName>
</protein>
<dbReference type="SUPFAM" id="SSF48150">
    <property type="entry name" value="DNA-glycosylase"/>
    <property type="match status" value="1"/>
</dbReference>
<dbReference type="Proteomes" id="UP000249739">
    <property type="component" value="Unassembled WGS sequence"/>
</dbReference>
<dbReference type="Pfam" id="PF00730">
    <property type="entry name" value="HhH-GPD"/>
    <property type="match status" value="1"/>
</dbReference>
<reference evidence="7 8" key="1">
    <citation type="submission" date="2017-08" db="EMBL/GenBank/DDBJ databases">
        <title>Infants hospitalized years apart are colonized by the same room-sourced microbial strains.</title>
        <authorList>
            <person name="Brooks B."/>
            <person name="Olm M.R."/>
            <person name="Firek B.A."/>
            <person name="Baker R."/>
            <person name="Thomas B.C."/>
            <person name="Morowitz M.J."/>
            <person name="Banfield J.F."/>
        </authorList>
    </citation>
    <scope>NUCLEOTIDE SEQUENCE [LARGE SCALE GENOMIC DNA]</scope>
    <source>
        <strain evidence="7">S2_006_000_R2_64</strain>
    </source>
</reference>
<dbReference type="InterPro" id="IPR003265">
    <property type="entry name" value="HhH-GPD_domain"/>
</dbReference>
<accession>A0A2W5FKW0</accession>
<dbReference type="AlphaFoldDB" id="A0A2W5FKW0"/>
<dbReference type="FunFam" id="1.10.340.30:FF:000004">
    <property type="entry name" value="DNA-3-methyladenine glycosylase II"/>
    <property type="match status" value="1"/>
</dbReference>
<dbReference type="EMBL" id="QFOT01000093">
    <property type="protein sequence ID" value="PZP55034.1"/>
    <property type="molecule type" value="Genomic_DNA"/>
</dbReference>
<evidence type="ECO:0000259" key="6">
    <source>
        <dbReference type="SMART" id="SM00478"/>
    </source>
</evidence>
<organism evidence="7 8">
    <name type="scientific">Micavibrio aeruginosavorus</name>
    <dbReference type="NCBI Taxonomy" id="349221"/>
    <lineage>
        <taxon>Bacteria</taxon>
        <taxon>Pseudomonadati</taxon>
        <taxon>Bdellovibrionota</taxon>
        <taxon>Bdellovibrionia</taxon>
        <taxon>Bdellovibrionales</taxon>
        <taxon>Pseudobdellovibrionaceae</taxon>
        <taxon>Micavibrio</taxon>
    </lineage>
</organism>
<name>A0A2W5FKW0_9BACT</name>
<dbReference type="GO" id="GO:0032131">
    <property type="term" value="F:alkylated DNA binding"/>
    <property type="evidence" value="ECO:0007669"/>
    <property type="project" value="TreeGrafter"/>
</dbReference>
<evidence type="ECO:0000256" key="4">
    <source>
        <dbReference type="ARBA" id="ARBA00022763"/>
    </source>
</evidence>
<evidence type="ECO:0000256" key="5">
    <source>
        <dbReference type="ARBA" id="ARBA00023204"/>
    </source>
</evidence>
<feature type="domain" description="HhH-GPD" evidence="6">
    <location>
        <begin position="54"/>
        <end position="207"/>
    </location>
</feature>
<keyword evidence="4" id="KW-0227">DNA damage</keyword>
<comment type="caution">
    <text evidence="7">The sequence shown here is derived from an EMBL/GenBank/DDBJ whole genome shotgun (WGS) entry which is preliminary data.</text>
</comment>
<evidence type="ECO:0000313" key="8">
    <source>
        <dbReference type="Proteomes" id="UP000249739"/>
    </source>
</evidence>
<evidence type="ECO:0000313" key="7">
    <source>
        <dbReference type="EMBL" id="PZP55034.1"/>
    </source>
</evidence>
<dbReference type="GO" id="GO:0008725">
    <property type="term" value="F:DNA-3-methyladenine glycosylase activity"/>
    <property type="evidence" value="ECO:0007669"/>
    <property type="project" value="TreeGrafter"/>
</dbReference>
<dbReference type="SMART" id="SM00478">
    <property type="entry name" value="ENDO3c"/>
    <property type="match status" value="1"/>
</dbReference>
<dbReference type="InterPro" id="IPR011257">
    <property type="entry name" value="DNA_glycosylase"/>
</dbReference>
<sequence>MPSIKYLHQHPDFLSGLQKLLKQDKIFRGLNVKPEEMLWPKRSLNFQSFISAIVSQQISVKAAASIYKKLVDRLHGELTPDSFLSLSDEDLRACGLSYGKIKYGRGVAQAILTKEFSPKRLHKMNDEEVIADITKLSGFGVWSAQMVLIFSLARPDIWPVGDLGIQLGAGRYLRLKEKPDLVTVKELGERWKGNRSAASLLLWHIANNKLEI</sequence>
<keyword evidence="5" id="KW-0234">DNA repair</keyword>
<dbReference type="EC" id="3.2.2.21" evidence="3"/>
<dbReference type="CDD" id="cd00056">
    <property type="entry name" value="ENDO3c"/>
    <property type="match status" value="1"/>
</dbReference>
<gene>
    <name evidence="7" type="ORF">DI586_08085</name>
</gene>
<dbReference type="GO" id="GO:0006307">
    <property type="term" value="P:DNA alkylation repair"/>
    <property type="evidence" value="ECO:0007669"/>
    <property type="project" value="TreeGrafter"/>
</dbReference>
<comment type="similarity">
    <text evidence="2">Belongs to the alkylbase DNA glycosidase AlkA family.</text>
</comment>
<evidence type="ECO:0000256" key="1">
    <source>
        <dbReference type="ARBA" id="ARBA00000086"/>
    </source>
</evidence>
<dbReference type="Gene3D" id="1.10.340.30">
    <property type="entry name" value="Hypothetical protein, domain 2"/>
    <property type="match status" value="1"/>
</dbReference>
<proteinExistence type="inferred from homology"/>
<dbReference type="GO" id="GO:0043916">
    <property type="term" value="F:DNA-7-methylguanine glycosylase activity"/>
    <property type="evidence" value="ECO:0007669"/>
    <property type="project" value="TreeGrafter"/>
</dbReference>
<dbReference type="PANTHER" id="PTHR43003:SF5">
    <property type="entry name" value="DNA-3-METHYLADENINE GLYCOSYLASE"/>
    <property type="match status" value="1"/>
</dbReference>
<dbReference type="InterPro" id="IPR051912">
    <property type="entry name" value="Alkylbase_DNA_Glycosylase/TA"/>
</dbReference>
<dbReference type="PANTHER" id="PTHR43003">
    <property type="entry name" value="DNA-3-METHYLADENINE GLYCOSYLASE"/>
    <property type="match status" value="1"/>
</dbReference>
<evidence type="ECO:0000256" key="2">
    <source>
        <dbReference type="ARBA" id="ARBA00010817"/>
    </source>
</evidence>
<comment type="catalytic activity">
    <reaction evidence="1">
        <text>Hydrolysis of alkylated DNA, releasing 3-methyladenine, 3-methylguanine, 7-methylguanine and 7-methyladenine.</text>
        <dbReference type="EC" id="3.2.2.21"/>
    </reaction>
</comment>